<accession>A0AA40K9C0</accession>
<dbReference type="EMBL" id="JAUKUD010000002">
    <property type="protein sequence ID" value="KAK0750778.1"/>
    <property type="molecule type" value="Genomic_DNA"/>
</dbReference>
<dbReference type="Proteomes" id="UP001172155">
    <property type="component" value="Unassembled WGS sequence"/>
</dbReference>
<organism evidence="2 3">
    <name type="scientific">Schizothecium vesticola</name>
    <dbReference type="NCBI Taxonomy" id="314040"/>
    <lineage>
        <taxon>Eukaryota</taxon>
        <taxon>Fungi</taxon>
        <taxon>Dikarya</taxon>
        <taxon>Ascomycota</taxon>
        <taxon>Pezizomycotina</taxon>
        <taxon>Sordariomycetes</taxon>
        <taxon>Sordariomycetidae</taxon>
        <taxon>Sordariales</taxon>
        <taxon>Schizotheciaceae</taxon>
        <taxon>Schizothecium</taxon>
    </lineage>
</organism>
<feature type="domain" description="2EXR" evidence="1">
    <location>
        <begin position="6"/>
        <end position="199"/>
    </location>
</feature>
<sequence length="479" mass="55900">MDQPSFHPFPRLMPELRRIIFLMAIETRIVHIKSKSLVELTEQEQEDGFSPFDAFASRLAPWNLTVDPRMAHFAHDWRSSIPHHQTPPRSSWNFCPRNPGSAIQTILTAFGFTTTKLRRLPWTPTVECPDLPPQLLCADPRAAWKMTRPHYLFSTAPIPPLLHTCFESREVLMRHGYQLAFGTRAAAPRTWFCFHRDVLYLHELHHEWSSAPTHYQEREYNEDSDLGIWDLDPQDLTRVRRLALPDVRFSAAGPSDASCILRVCQNVVELFGVWRLLDQDILNTMLEGLISSKRLSYELHEIDTLREQVCSDKDFQQPLPGVALDFIVWEETGQAVDLEELQATLETWHGRMVRELFHPQAEAEWVGWELKHEKRDELLGKVAEWIGWGLSHEKRDEMLGKGEEGRDGEVKTWEVPLVRQVMLVTRNGLDALCQTRGRLRRRHRQEGSLTPWDKLRSLHRWDRFDNGPSDDGYLTCWRR</sequence>
<evidence type="ECO:0000259" key="1">
    <source>
        <dbReference type="Pfam" id="PF20150"/>
    </source>
</evidence>
<dbReference type="PANTHER" id="PTHR35910">
    <property type="entry name" value="2EXR DOMAIN-CONTAINING PROTEIN"/>
    <property type="match status" value="1"/>
</dbReference>
<dbReference type="InterPro" id="IPR045518">
    <property type="entry name" value="2EXR"/>
</dbReference>
<protein>
    <recommendedName>
        <fullName evidence="1">2EXR domain-containing protein</fullName>
    </recommendedName>
</protein>
<evidence type="ECO:0000313" key="3">
    <source>
        <dbReference type="Proteomes" id="UP001172155"/>
    </source>
</evidence>
<evidence type="ECO:0000313" key="2">
    <source>
        <dbReference type="EMBL" id="KAK0750778.1"/>
    </source>
</evidence>
<dbReference type="PANTHER" id="PTHR35910:SF1">
    <property type="entry name" value="2EXR DOMAIN-CONTAINING PROTEIN"/>
    <property type="match status" value="1"/>
</dbReference>
<name>A0AA40K9C0_9PEZI</name>
<dbReference type="Pfam" id="PF20150">
    <property type="entry name" value="2EXR"/>
    <property type="match status" value="1"/>
</dbReference>
<dbReference type="AlphaFoldDB" id="A0AA40K9C0"/>
<comment type="caution">
    <text evidence="2">The sequence shown here is derived from an EMBL/GenBank/DDBJ whole genome shotgun (WGS) entry which is preliminary data.</text>
</comment>
<keyword evidence="3" id="KW-1185">Reference proteome</keyword>
<proteinExistence type="predicted"/>
<gene>
    <name evidence="2" type="ORF">B0T18DRAFT_401026</name>
</gene>
<reference evidence="2" key="1">
    <citation type="submission" date="2023-06" db="EMBL/GenBank/DDBJ databases">
        <title>Genome-scale phylogeny and comparative genomics of the fungal order Sordariales.</title>
        <authorList>
            <consortium name="Lawrence Berkeley National Laboratory"/>
            <person name="Hensen N."/>
            <person name="Bonometti L."/>
            <person name="Westerberg I."/>
            <person name="Brannstrom I.O."/>
            <person name="Guillou S."/>
            <person name="Cros-Aarteil S."/>
            <person name="Calhoun S."/>
            <person name="Haridas S."/>
            <person name="Kuo A."/>
            <person name="Mondo S."/>
            <person name="Pangilinan J."/>
            <person name="Riley R."/>
            <person name="LaButti K."/>
            <person name="Andreopoulos B."/>
            <person name="Lipzen A."/>
            <person name="Chen C."/>
            <person name="Yanf M."/>
            <person name="Daum C."/>
            <person name="Ng V."/>
            <person name="Clum A."/>
            <person name="Steindorff A."/>
            <person name="Ohm R."/>
            <person name="Martin F."/>
            <person name="Silar P."/>
            <person name="Natvig D."/>
            <person name="Lalanne C."/>
            <person name="Gautier V."/>
            <person name="Ament-velasquez S.L."/>
            <person name="Kruys A."/>
            <person name="Hutchinson M.I."/>
            <person name="Powell A.J."/>
            <person name="Barry K."/>
            <person name="Miller A.N."/>
            <person name="Grigoriev I.V."/>
            <person name="Debuchy R."/>
            <person name="Gladieux P."/>
            <person name="Thoren M.H."/>
            <person name="Johannesson H."/>
        </authorList>
    </citation>
    <scope>NUCLEOTIDE SEQUENCE</scope>
    <source>
        <strain evidence="2">SMH3187-1</strain>
    </source>
</reference>